<dbReference type="InterPro" id="IPR004358">
    <property type="entry name" value="Sig_transdc_His_kin-like_C"/>
</dbReference>
<gene>
    <name evidence="14" type="primary">sasA_4</name>
    <name evidence="14" type="ORF">LYB30171_00715</name>
</gene>
<dbReference type="PANTHER" id="PTHR45436">
    <property type="entry name" value="SENSOR HISTIDINE KINASE YKOH"/>
    <property type="match status" value="1"/>
</dbReference>
<evidence type="ECO:0000256" key="7">
    <source>
        <dbReference type="ARBA" id="ARBA00022777"/>
    </source>
</evidence>
<dbReference type="GO" id="GO:0016740">
    <property type="term" value="F:transferase activity"/>
    <property type="evidence" value="ECO:0007669"/>
    <property type="project" value="UniProtKB-KW"/>
</dbReference>
<proteinExistence type="predicted"/>
<evidence type="ECO:0000259" key="12">
    <source>
        <dbReference type="PROSITE" id="PS50109"/>
    </source>
</evidence>
<evidence type="ECO:0000256" key="1">
    <source>
        <dbReference type="ARBA" id="ARBA00000085"/>
    </source>
</evidence>
<accession>A0ABM8UDS6</accession>
<evidence type="ECO:0000256" key="2">
    <source>
        <dbReference type="ARBA" id="ARBA00004370"/>
    </source>
</evidence>
<dbReference type="InterPro" id="IPR003661">
    <property type="entry name" value="HisK_dim/P_dom"/>
</dbReference>
<feature type="domain" description="Histidine kinase" evidence="12">
    <location>
        <begin position="244"/>
        <end position="448"/>
    </location>
</feature>
<evidence type="ECO:0000256" key="3">
    <source>
        <dbReference type="ARBA" id="ARBA00012438"/>
    </source>
</evidence>
<protein>
    <recommendedName>
        <fullName evidence="3">histidine kinase</fullName>
        <ecNumber evidence="3">2.7.13.3</ecNumber>
    </recommendedName>
</protein>
<dbReference type="InterPro" id="IPR005467">
    <property type="entry name" value="His_kinase_dom"/>
</dbReference>
<dbReference type="Gene3D" id="1.10.287.130">
    <property type="match status" value="1"/>
</dbReference>
<feature type="transmembrane region" description="Helical" evidence="11">
    <location>
        <begin position="162"/>
        <end position="182"/>
    </location>
</feature>
<evidence type="ECO:0000256" key="6">
    <source>
        <dbReference type="ARBA" id="ARBA00022692"/>
    </source>
</evidence>
<dbReference type="SUPFAM" id="SSF55874">
    <property type="entry name" value="ATPase domain of HSP90 chaperone/DNA topoisomerase II/histidine kinase"/>
    <property type="match status" value="1"/>
</dbReference>
<evidence type="ECO:0000313" key="15">
    <source>
        <dbReference type="Proteomes" id="UP000680116"/>
    </source>
</evidence>
<keyword evidence="7" id="KW-0418">Kinase</keyword>
<keyword evidence="9" id="KW-0902">Two-component regulatory system</keyword>
<organism evidence="14 15">
    <name type="scientific">Novilysobacter luteus</name>
    <dbReference type="NCBI Taxonomy" id="2822368"/>
    <lineage>
        <taxon>Bacteria</taxon>
        <taxon>Pseudomonadati</taxon>
        <taxon>Pseudomonadota</taxon>
        <taxon>Gammaproteobacteria</taxon>
        <taxon>Lysobacterales</taxon>
        <taxon>Lysobacteraceae</taxon>
        <taxon>Novilysobacter</taxon>
    </lineage>
</organism>
<dbReference type="InterPro" id="IPR050428">
    <property type="entry name" value="TCS_sensor_his_kinase"/>
</dbReference>
<dbReference type="RefSeq" id="WP_251370644.1">
    <property type="nucleotide sequence ID" value="NZ_OU015430.1"/>
</dbReference>
<dbReference type="SMART" id="SM00388">
    <property type="entry name" value="HisKA"/>
    <property type="match status" value="1"/>
</dbReference>
<evidence type="ECO:0000259" key="13">
    <source>
        <dbReference type="PROSITE" id="PS50885"/>
    </source>
</evidence>
<keyword evidence="5 14" id="KW-0808">Transferase</keyword>
<evidence type="ECO:0000256" key="9">
    <source>
        <dbReference type="ARBA" id="ARBA00023012"/>
    </source>
</evidence>
<keyword evidence="10 11" id="KW-0472">Membrane</keyword>
<evidence type="ECO:0000256" key="11">
    <source>
        <dbReference type="SAM" id="Phobius"/>
    </source>
</evidence>
<dbReference type="Pfam" id="PF00512">
    <property type="entry name" value="HisKA"/>
    <property type="match status" value="1"/>
</dbReference>
<dbReference type="SMART" id="SM00387">
    <property type="entry name" value="HATPase_c"/>
    <property type="match status" value="1"/>
</dbReference>
<dbReference type="SUPFAM" id="SSF47384">
    <property type="entry name" value="Homodimeric domain of signal transducing histidine kinase"/>
    <property type="match status" value="1"/>
</dbReference>
<dbReference type="InterPro" id="IPR003594">
    <property type="entry name" value="HATPase_dom"/>
</dbReference>
<keyword evidence="15" id="KW-1185">Reference proteome</keyword>
<comment type="subcellular location">
    <subcellularLocation>
        <location evidence="2">Membrane</location>
    </subcellularLocation>
</comment>
<dbReference type="Pfam" id="PF02518">
    <property type="entry name" value="HATPase_c"/>
    <property type="match status" value="1"/>
</dbReference>
<feature type="domain" description="HAMP" evidence="13">
    <location>
        <begin position="183"/>
        <end position="236"/>
    </location>
</feature>
<evidence type="ECO:0000256" key="8">
    <source>
        <dbReference type="ARBA" id="ARBA00022989"/>
    </source>
</evidence>
<keyword evidence="4" id="KW-0597">Phosphoprotein</keyword>
<dbReference type="PANTHER" id="PTHR45436:SF16">
    <property type="entry name" value="HISTIDINE KINASE"/>
    <property type="match status" value="1"/>
</dbReference>
<evidence type="ECO:0000256" key="5">
    <source>
        <dbReference type="ARBA" id="ARBA00022679"/>
    </source>
</evidence>
<dbReference type="PROSITE" id="PS50885">
    <property type="entry name" value="HAMP"/>
    <property type="match status" value="1"/>
</dbReference>
<name>A0ABM8UDS6_9GAMM</name>
<comment type="catalytic activity">
    <reaction evidence="1">
        <text>ATP + protein L-histidine = ADP + protein N-phospho-L-histidine.</text>
        <dbReference type="EC" id="2.7.13.3"/>
    </reaction>
</comment>
<feature type="transmembrane region" description="Helical" evidence="11">
    <location>
        <begin position="28"/>
        <end position="46"/>
    </location>
</feature>
<dbReference type="EC" id="2.7.13.3" evidence="3"/>
<evidence type="ECO:0000256" key="10">
    <source>
        <dbReference type="ARBA" id="ARBA00023136"/>
    </source>
</evidence>
<dbReference type="Proteomes" id="UP000680116">
    <property type="component" value="Chromosome"/>
</dbReference>
<evidence type="ECO:0000256" key="4">
    <source>
        <dbReference type="ARBA" id="ARBA00022553"/>
    </source>
</evidence>
<dbReference type="InterPro" id="IPR003660">
    <property type="entry name" value="HAMP_dom"/>
</dbReference>
<dbReference type="PROSITE" id="PS50109">
    <property type="entry name" value="HIS_KIN"/>
    <property type="match status" value="1"/>
</dbReference>
<reference evidence="14 15" key="1">
    <citation type="submission" date="2021-04" db="EMBL/GenBank/DDBJ databases">
        <authorList>
            <person name="Rodrigo-Torres L."/>
            <person name="Arahal R. D."/>
            <person name="Lucena T."/>
        </authorList>
    </citation>
    <scope>NUCLEOTIDE SEQUENCE [LARGE SCALE GENOMIC DNA]</scope>
    <source>
        <strain evidence="14 15">CECT 30171</strain>
    </source>
</reference>
<dbReference type="InterPro" id="IPR036097">
    <property type="entry name" value="HisK_dim/P_sf"/>
</dbReference>
<dbReference type="Gene3D" id="6.10.340.10">
    <property type="match status" value="1"/>
</dbReference>
<sequence length="451" mass="49946">MAEPEAAEGATPSARRGKRYRRQLRSRIILAFVLLGFGLTALFAWATNWTRSRVENQLVEEMMNRNISEAARQFELDPANPEFPVDQIRAFVYTPDKFDSVRVNRPEWYGLSDGIVGMTGVDPETGEEFAYKLAVRKTPEAWFYLAYDMTQTVRAEQQFNRAIYGSVFLFTLLSLLVGWWAASRVMSPVSELALRLKQSGRSSEPESLAAHFPDDEVGQLAEALDDYAARLTEVVQRDREFNADVSHELRTPLSVIKGAAELLLSRPDIDDKTRARVHRIQRAEQQCTDLISALLLLSRNERGHGATDVAKIAEQLLDVHRTQVVGKSLELRMEGERGLVVDAPEAAVAVALGNLIGNAVKYTLEGEVVVRLLPRAVEVVDSGPGLSEEDAAQLFQRGYRGTHAGHTQGGGIGLSIVRRLCDLYGWDVRVRPGEVRGVVATLTFDRAGAGG</sequence>
<keyword evidence="8 11" id="KW-1133">Transmembrane helix</keyword>
<dbReference type="InterPro" id="IPR036890">
    <property type="entry name" value="HATPase_C_sf"/>
</dbReference>
<dbReference type="PRINTS" id="PR00344">
    <property type="entry name" value="BCTRLSENSOR"/>
</dbReference>
<evidence type="ECO:0000313" key="14">
    <source>
        <dbReference type="EMBL" id="CAG4970338.1"/>
    </source>
</evidence>
<dbReference type="Gene3D" id="3.30.565.10">
    <property type="entry name" value="Histidine kinase-like ATPase, C-terminal domain"/>
    <property type="match status" value="1"/>
</dbReference>
<dbReference type="EMBL" id="OU015430">
    <property type="protein sequence ID" value="CAG4970338.1"/>
    <property type="molecule type" value="Genomic_DNA"/>
</dbReference>
<dbReference type="CDD" id="cd00082">
    <property type="entry name" value="HisKA"/>
    <property type="match status" value="1"/>
</dbReference>
<keyword evidence="6 11" id="KW-0812">Transmembrane</keyword>